<dbReference type="InterPro" id="IPR028299">
    <property type="entry name" value="ClpA/B_CS2"/>
</dbReference>
<dbReference type="SUPFAM" id="SSF52540">
    <property type="entry name" value="P-loop containing nucleoside triphosphate hydrolases"/>
    <property type="match status" value="2"/>
</dbReference>
<dbReference type="Pfam" id="PF00004">
    <property type="entry name" value="AAA"/>
    <property type="match status" value="1"/>
</dbReference>
<dbReference type="Pfam" id="PF17871">
    <property type="entry name" value="AAA_lid_9"/>
    <property type="match status" value="1"/>
</dbReference>
<feature type="coiled-coil region" evidence="5">
    <location>
        <begin position="86"/>
        <end position="113"/>
    </location>
</feature>
<dbReference type="Pfam" id="PF07724">
    <property type="entry name" value="AAA_2"/>
    <property type="match status" value="1"/>
</dbReference>
<evidence type="ECO:0000256" key="3">
    <source>
        <dbReference type="ARBA" id="ARBA00022840"/>
    </source>
</evidence>
<dbReference type="Pfam" id="PF02861">
    <property type="entry name" value="Clp_N"/>
    <property type="match status" value="1"/>
</dbReference>
<dbReference type="GO" id="GO:0016887">
    <property type="term" value="F:ATP hydrolysis activity"/>
    <property type="evidence" value="ECO:0007669"/>
    <property type="project" value="InterPro"/>
</dbReference>
<dbReference type="PROSITE" id="PS51903">
    <property type="entry name" value="CLP_R"/>
    <property type="match status" value="1"/>
</dbReference>
<keyword evidence="1" id="KW-0677">Repeat</keyword>
<dbReference type="InterPro" id="IPR004176">
    <property type="entry name" value="Clp_R_N"/>
</dbReference>
<dbReference type="PROSITE" id="PS50151">
    <property type="entry name" value="UVR"/>
    <property type="match status" value="1"/>
</dbReference>
<dbReference type="InterPro" id="IPR036628">
    <property type="entry name" value="Clp_N_dom_sf"/>
</dbReference>
<dbReference type="InterPro" id="IPR001270">
    <property type="entry name" value="ClpA/B"/>
</dbReference>
<sequence length="828" mass="92584">MVLRPDQFTEQAQEVLHNSQDLVRHYAHSQWDVEHILLALLQLENGTPREIMVQIGVTVDAIAVQLDSALESTPKVADNTTQIYPTPRAARLLEDAKNEADRLKDDYIGAEHLFIAAVMESQGDAAQILKEHGIDQEKVYQALVEIRGNHRVDDPRAESRYRSLDKYSIDLTQLARQGKLDPVVGRDEEIRQVMQTLTRRKKNNPVIIGEAGVGKTAIIEGLAARIVAGDVADSLKGRRVLALDMGALVAGSKFRGEFEERLKSVVDEVKQAHREVILFLDEIHTMVGAGASEGGIDASNLLKPALSRGELQCIGATTLDEFRKYIEKDTALERRFQPVILEEPSVEETVEILRILRPRYEAHHKVDIDDSALIAAARLSNRYIAGRQLPDKAVDLIDEAASSLRIDAESLPADVKNIEERIEQLLDQEDAAAQRTDYERAAEFRFERLRLAEEYEVECEHLQRDRRTDMVVSELDIAELVSKWTGIPTGRLLEGEGERLVHIEENLHQRLIGQEEAVVSVAEAIRRSRSGLSDPRRPIGSFIFLGPTGVGKTELAKSLAQFMFADESNMVRIDMSEYMEKHSVSRLIGAPPGYVGYEEGGQLTEAVRRRPYRVVLFDEIEKAHPDVFNILLQVLEDGRLTDGHGRTVDFRNTVIIMTSNLGTAGMQRKSFGFRTSGQVGEDEDQKLRESVNAALKEAFRPEFLNRIDETIIFHPLTQEQIILIVGLMIKDVQGRLEERGITFELTADANLWLGREGYDPVYGARPLRRAVTRFIENPMSKGILSGEFLSGDHVLVDAAVEGLTLTKVAVPKVEATESETPEVVTSAS</sequence>
<accession>A0A160VAM5</accession>
<evidence type="ECO:0000256" key="2">
    <source>
        <dbReference type="ARBA" id="ARBA00022741"/>
    </source>
</evidence>
<dbReference type="PANTHER" id="PTHR11638">
    <property type="entry name" value="ATP-DEPENDENT CLP PROTEASE"/>
    <property type="match status" value="1"/>
</dbReference>
<reference evidence="8" key="1">
    <citation type="submission" date="2015-10" db="EMBL/GenBank/DDBJ databases">
        <authorList>
            <person name="Gilbert D.G."/>
        </authorList>
    </citation>
    <scope>NUCLEOTIDE SEQUENCE</scope>
</reference>
<dbReference type="PROSITE" id="PS00871">
    <property type="entry name" value="CLPAB_2"/>
    <property type="match status" value="1"/>
</dbReference>
<dbReference type="InterPro" id="IPR001943">
    <property type="entry name" value="UVR_dom"/>
</dbReference>
<dbReference type="Gene3D" id="3.40.50.300">
    <property type="entry name" value="P-loop containing nucleotide triphosphate hydrolases"/>
    <property type="match status" value="3"/>
</dbReference>
<keyword evidence="2" id="KW-0547">Nucleotide-binding</keyword>
<dbReference type="CDD" id="cd00009">
    <property type="entry name" value="AAA"/>
    <property type="match status" value="1"/>
</dbReference>
<name>A0A160VAM5_9ZZZZ</name>
<evidence type="ECO:0000259" key="7">
    <source>
        <dbReference type="PROSITE" id="PS51903"/>
    </source>
</evidence>
<dbReference type="InterPro" id="IPR003959">
    <property type="entry name" value="ATPase_AAA_core"/>
</dbReference>
<dbReference type="SMART" id="SM01086">
    <property type="entry name" value="ClpB_D2-small"/>
    <property type="match status" value="1"/>
</dbReference>
<dbReference type="FunFam" id="3.40.50.300:FF:000025">
    <property type="entry name" value="ATP-dependent Clp protease subunit"/>
    <property type="match status" value="1"/>
</dbReference>
<dbReference type="FunFam" id="3.40.50.300:FF:000010">
    <property type="entry name" value="Chaperone clpB 1, putative"/>
    <property type="match status" value="1"/>
</dbReference>
<evidence type="ECO:0000259" key="6">
    <source>
        <dbReference type="PROSITE" id="PS50151"/>
    </source>
</evidence>
<organism evidence="8">
    <name type="scientific">hydrothermal vent metagenome</name>
    <dbReference type="NCBI Taxonomy" id="652676"/>
    <lineage>
        <taxon>unclassified sequences</taxon>
        <taxon>metagenomes</taxon>
        <taxon>ecological metagenomes</taxon>
    </lineage>
</organism>
<dbReference type="EMBL" id="FAXA01000357">
    <property type="protein sequence ID" value="CUV03149.1"/>
    <property type="molecule type" value="Genomic_DNA"/>
</dbReference>
<feature type="domain" description="Clp R" evidence="7">
    <location>
        <begin position="5"/>
        <end position="149"/>
    </location>
</feature>
<proteinExistence type="predicted"/>
<dbReference type="InterPro" id="IPR027417">
    <property type="entry name" value="P-loop_NTPase"/>
</dbReference>
<dbReference type="GO" id="GO:0034605">
    <property type="term" value="P:cellular response to heat"/>
    <property type="evidence" value="ECO:0007669"/>
    <property type="project" value="TreeGrafter"/>
</dbReference>
<dbReference type="CDD" id="cd19499">
    <property type="entry name" value="RecA-like_ClpB_Hsp104-like"/>
    <property type="match status" value="1"/>
</dbReference>
<dbReference type="InterPro" id="IPR003593">
    <property type="entry name" value="AAA+_ATPase"/>
</dbReference>
<evidence type="ECO:0000256" key="4">
    <source>
        <dbReference type="ARBA" id="ARBA00023186"/>
    </source>
</evidence>
<keyword evidence="3" id="KW-0067">ATP-binding</keyword>
<evidence type="ECO:0000256" key="1">
    <source>
        <dbReference type="ARBA" id="ARBA00022737"/>
    </source>
</evidence>
<dbReference type="SUPFAM" id="SSF81923">
    <property type="entry name" value="Double Clp-N motif"/>
    <property type="match status" value="1"/>
</dbReference>
<dbReference type="PROSITE" id="PS00870">
    <property type="entry name" value="CLPAB_1"/>
    <property type="match status" value="1"/>
</dbReference>
<dbReference type="PANTHER" id="PTHR11638:SF18">
    <property type="entry name" value="HEAT SHOCK PROTEIN 104"/>
    <property type="match status" value="1"/>
</dbReference>
<feature type="coiled-coil region" evidence="5">
    <location>
        <begin position="408"/>
        <end position="435"/>
    </location>
</feature>
<evidence type="ECO:0000256" key="5">
    <source>
        <dbReference type="SAM" id="Coils"/>
    </source>
</evidence>
<dbReference type="Gene3D" id="1.10.8.60">
    <property type="match status" value="1"/>
</dbReference>
<dbReference type="InterPro" id="IPR041546">
    <property type="entry name" value="ClpA/ClpB_AAA_lid"/>
</dbReference>
<dbReference type="Pfam" id="PF10431">
    <property type="entry name" value="ClpB_D2-small"/>
    <property type="match status" value="1"/>
</dbReference>
<gene>
    <name evidence="8" type="ORF">MGWOODY_Clf427</name>
</gene>
<dbReference type="InterPro" id="IPR018368">
    <property type="entry name" value="ClpA/B_CS1"/>
</dbReference>
<keyword evidence="5" id="KW-0175">Coiled coil</keyword>
<evidence type="ECO:0000313" key="8">
    <source>
        <dbReference type="EMBL" id="CUV03149.1"/>
    </source>
</evidence>
<dbReference type="GO" id="GO:0005737">
    <property type="term" value="C:cytoplasm"/>
    <property type="evidence" value="ECO:0007669"/>
    <property type="project" value="TreeGrafter"/>
</dbReference>
<keyword evidence="4" id="KW-0143">Chaperone</keyword>
<dbReference type="SMART" id="SM00382">
    <property type="entry name" value="AAA"/>
    <property type="match status" value="2"/>
</dbReference>
<dbReference type="InterPro" id="IPR050130">
    <property type="entry name" value="ClpA_ClpB"/>
</dbReference>
<dbReference type="PRINTS" id="PR00300">
    <property type="entry name" value="CLPPROTEASEA"/>
</dbReference>
<dbReference type="AlphaFoldDB" id="A0A160VAM5"/>
<feature type="domain" description="UVR" evidence="6">
    <location>
        <begin position="419"/>
        <end position="454"/>
    </location>
</feature>
<dbReference type="Gene3D" id="1.10.1780.10">
    <property type="entry name" value="Clp, N-terminal domain"/>
    <property type="match status" value="1"/>
</dbReference>
<protein>
    <submittedName>
        <fullName evidence="8">ClpB protein</fullName>
    </submittedName>
</protein>
<dbReference type="GO" id="GO:0005524">
    <property type="term" value="F:ATP binding"/>
    <property type="evidence" value="ECO:0007669"/>
    <property type="project" value="UniProtKB-KW"/>
</dbReference>
<dbReference type="InterPro" id="IPR019489">
    <property type="entry name" value="Clp_ATPase_C"/>
</dbReference>